<evidence type="ECO:0000256" key="5">
    <source>
        <dbReference type="ARBA" id="ARBA00023235"/>
    </source>
</evidence>
<accession>A0A5J4KTI6</accession>
<sequence length="320" mass="37199">MIKKYSLLFTTYCLLLIVFGYTTIASSAILLDRVMAIVNKEVITWSDLYKAMEFEATDEIKAMKDDARRKFFKENESIFLESLIDMRLQLQEASREGISASDEDVNRAIENIKKKYSMTDEAFKEAISKEGFTLAEYRKKLSEQITISRIVDHDVKSKILVTEGEIDRYISEHKELEKESEGFNISHIFLRKTDDRKQLEEKAMGIYKKIKAGENFSELAKQYSEDASASMGGELGFIKKSDMSKDFLNILSNMKNGDVSEPFWGENGIHIIRLNEKKEIKGPNELREIVRQRLLEDKFNKEYKNWIKGLREKAYVEIKL</sequence>
<dbReference type="EMBL" id="BLAB01000001">
    <property type="protein sequence ID" value="GER92968.1"/>
    <property type="molecule type" value="Genomic_DNA"/>
</dbReference>
<protein>
    <recommendedName>
        <fullName evidence="6">PpiC domain-containing protein</fullName>
    </recommendedName>
</protein>
<dbReference type="InterPro" id="IPR027304">
    <property type="entry name" value="Trigger_fact/SurA_dom_sf"/>
</dbReference>
<evidence type="ECO:0000313" key="7">
    <source>
        <dbReference type="EMBL" id="GER92968.1"/>
    </source>
</evidence>
<gene>
    <name evidence="7" type="ORF">A45J_0699</name>
</gene>
<dbReference type="InterPro" id="IPR000297">
    <property type="entry name" value="PPIase_PpiC"/>
</dbReference>
<keyword evidence="3" id="KW-0697">Rotamase</keyword>
<dbReference type="PROSITE" id="PS01096">
    <property type="entry name" value="PPIC_PPIASE_1"/>
    <property type="match status" value="1"/>
</dbReference>
<reference evidence="7" key="1">
    <citation type="submission" date="2019-10" db="EMBL/GenBank/DDBJ databases">
        <title>Metagenomic sequencing of thiosulfate-disproportionating enrichment culture.</title>
        <authorList>
            <person name="Umezawa K."/>
            <person name="Kojima H."/>
            <person name="Fukui M."/>
        </authorList>
    </citation>
    <scope>NUCLEOTIDE SEQUENCE</scope>
    <source>
        <strain evidence="7">45J</strain>
    </source>
</reference>
<dbReference type="InterPro" id="IPR015391">
    <property type="entry name" value="SurA_N"/>
</dbReference>
<name>A0A5J4KTI6_9ZZZZ</name>
<dbReference type="SUPFAM" id="SSF54534">
    <property type="entry name" value="FKBP-like"/>
    <property type="match status" value="1"/>
</dbReference>
<comment type="caution">
    <text evidence="7">The sequence shown here is derived from an EMBL/GenBank/DDBJ whole genome shotgun (WGS) entry which is preliminary data.</text>
</comment>
<evidence type="ECO:0000256" key="1">
    <source>
        <dbReference type="ARBA" id="ARBA00022729"/>
    </source>
</evidence>
<evidence type="ECO:0000256" key="2">
    <source>
        <dbReference type="ARBA" id="ARBA00022764"/>
    </source>
</evidence>
<dbReference type="InterPro" id="IPR050280">
    <property type="entry name" value="OMP_Chaperone_SurA"/>
</dbReference>
<dbReference type="Pfam" id="PF00639">
    <property type="entry name" value="Rotamase"/>
    <property type="match status" value="1"/>
</dbReference>
<dbReference type="GO" id="GO:0003755">
    <property type="term" value="F:peptidyl-prolyl cis-trans isomerase activity"/>
    <property type="evidence" value="ECO:0007669"/>
    <property type="project" value="UniProtKB-KW"/>
</dbReference>
<dbReference type="PANTHER" id="PTHR47637">
    <property type="entry name" value="CHAPERONE SURA"/>
    <property type="match status" value="1"/>
</dbReference>
<keyword evidence="2" id="KW-0574">Periplasm</keyword>
<dbReference type="SUPFAM" id="SSF109998">
    <property type="entry name" value="Triger factor/SurA peptide-binding domain-like"/>
    <property type="match status" value="1"/>
</dbReference>
<evidence type="ECO:0000256" key="3">
    <source>
        <dbReference type="ARBA" id="ARBA00023110"/>
    </source>
</evidence>
<dbReference type="Pfam" id="PF09312">
    <property type="entry name" value="SurA_N"/>
    <property type="match status" value="1"/>
</dbReference>
<evidence type="ECO:0000259" key="6">
    <source>
        <dbReference type="PROSITE" id="PS50198"/>
    </source>
</evidence>
<proteinExistence type="predicted"/>
<dbReference type="InterPro" id="IPR046357">
    <property type="entry name" value="PPIase_dom_sf"/>
</dbReference>
<keyword evidence="1" id="KW-0732">Signal</keyword>
<dbReference type="Gene3D" id="1.10.4030.10">
    <property type="entry name" value="Porin chaperone SurA, peptide-binding domain"/>
    <property type="match status" value="1"/>
</dbReference>
<dbReference type="InterPro" id="IPR023058">
    <property type="entry name" value="PPIase_PpiC_CS"/>
</dbReference>
<keyword evidence="4" id="KW-0143">Chaperone</keyword>
<dbReference type="Gene3D" id="3.10.50.40">
    <property type="match status" value="1"/>
</dbReference>
<feature type="domain" description="PpiC" evidence="6">
    <location>
        <begin position="180"/>
        <end position="276"/>
    </location>
</feature>
<dbReference type="AlphaFoldDB" id="A0A5J4KTI6"/>
<organism evidence="7">
    <name type="scientific">hot springs metagenome</name>
    <dbReference type="NCBI Taxonomy" id="433727"/>
    <lineage>
        <taxon>unclassified sequences</taxon>
        <taxon>metagenomes</taxon>
        <taxon>ecological metagenomes</taxon>
    </lineage>
</organism>
<dbReference type="PROSITE" id="PS50198">
    <property type="entry name" value="PPIC_PPIASE_2"/>
    <property type="match status" value="1"/>
</dbReference>
<evidence type="ECO:0000256" key="4">
    <source>
        <dbReference type="ARBA" id="ARBA00023186"/>
    </source>
</evidence>
<dbReference type="PANTHER" id="PTHR47637:SF1">
    <property type="entry name" value="CHAPERONE SURA"/>
    <property type="match status" value="1"/>
</dbReference>
<keyword evidence="5" id="KW-0413">Isomerase</keyword>